<feature type="transmembrane region" description="Helical" evidence="1">
    <location>
        <begin position="132"/>
        <end position="155"/>
    </location>
</feature>
<feature type="transmembrane region" description="Helical" evidence="1">
    <location>
        <begin position="56"/>
        <end position="75"/>
    </location>
</feature>
<proteinExistence type="predicted"/>
<evidence type="ECO:0000256" key="1">
    <source>
        <dbReference type="SAM" id="Phobius"/>
    </source>
</evidence>
<keyword evidence="4" id="KW-1185">Reference proteome</keyword>
<dbReference type="Proteomes" id="UP000236379">
    <property type="component" value="Unassembled WGS sequence"/>
</dbReference>
<protein>
    <recommendedName>
        <fullName evidence="2">DUF1648 domain-containing protein</fullName>
    </recommendedName>
</protein>
<dbReference type="OrthoDB" id="69861at2"/>
<evidence type="ECO:0000313" key="4">
    <source>
        <dbReference type="Proteomes" id="UP000236379"/>
    </source>
</evidence>
<evidence type="ECO:0000313" key="3">
    <source>
        <dbReference type="EMBL" id="PNY79403.1"/>
    </source>
</evidence>
<dbReference type="InterPro" id="IPR012867">
    <property type="entry name" value="DUF1648"/>
</dbReference>
<reference evidence="3 4" key="1">
    <citation type="submission" date="2018-01" db="EMBL/GenBank/DDBJ databases">
        <title>Deinococcus koreensis sp. nov., a radiation-resistant bacterium isolated from river water.</title>
        <authorList>
            <person name="Choi A."/>
        </authorList>
    </citation>
    <scope>NUCLEOTIDE SEQUENCE [LARGE SCALE GENOMIC DNA]</scope>
    <source>
        <strain evidence="3 4">SJW1-2</strain>
    </source>
</reference>
<keyword evidence="1" id="KW-1133">Transmembrane helix</keyword>
<name>A0A2K3US91_9DEIO</name>
<sequence length="175" mass="18976">MTSTPSRACRNWARTRCCSGSRNSVRPSGCRRSPPWDGGLSWIQEGRERRGRPWPAGLPLLPLAVSFAVGVWALPRRAERVPVHWGADEADRWGSLAEGLFVPPVMLLSVSLLILAAARAQQASAPRVRRVVFRFGLIALFGMAAQTSVGVGSAWTTGTKERSTALPQESSGALW</sequence>
<organism evidence="3 4">
    <name type="scientific">Deinococcus koreensis</name>
    <dbReference type="NCBI Taxonomy" id="2054903"/>
    <lineage>
        <taxon>Bacteria</taxon>
        <taxon>Thermotogati</taxon>
        <taxon>Deinococcota</taxon>
        <taxon>Deinococci</taxon>
        <taxon>Deinococcales</taxon>
        <taxon>Deinococcaceae</taxon>
        <taxon>Deinococcus</taxon>
    </lineage>
</organism>
<dbReference type="AlphaFoldDB" id="A0A2K3US91"/>
<evidence type="ECO:0000259" key="2">
    <source>
        <dbReference type="Pfam" id="PF07853"/>
    </source>
</evidence>
<feature type="domain" description="DUF1648" evidence="2">
    <location>
        <begin position="63"/>
        <end position="107"/>
    </location>
</feature>
<gene>
    <name evidence="3" type="ORF">CVO96_19990</name>
</gene>
<dbReference type="Pfam" id="PF07853">
    <property type="entry name" value="DUF1648"/>
    <property type="match status" value="1"/>
</dbReference>
<keyword evidence="1" id="KW-0472">Membrane</keyword>
<comment type="caution">
    <text evidence="3">The sequence shown here is derived from an EMBL/GenBank/DDBJ whole genome shotgun (WGS) entry which is preliminary data.</text>
</comment>
<keyword evidence="1" id="KW-0812">Transmembrane</keyword>
<feature type="transmembrane region" description="Helical" evidence="1">
    <location>
        <begin position="101"/>
        <end position="120"/>
    </location>
</feature>
<accession>A0A2K3US91</accession>
<dbReference type="EMBL" id="PPPD01000004">
    <property type="protein sequence ID" value="PNY79403.1"/>
    <property type="molecule type" value="Genomic_DNA"/>
</dbReference>